<organism evidence="2 3">
    <name type="scientific">Portunus trituberculatus</name>
    <name type="common">Swimming crab</name>
    <name type="synonym">Neptunus trituberculatus</name>
    <dbReference type="NCBI Taxonomy" id="210409"/>
    <lineage>
        <taxon>Eukaryota</taxon>
        <taxon>Metazoa</taxon>
        <taxon>Ecdysozoa</taxon>
        <taxon>Arthropoda</taxon>
        <taxon>Crustacea</taxon>
        <taxon>Multicrustacea</taxon>
        <taxon>Malacostraca</taxon>
        <taxon>Eumalacostraca</taxon>
        <taxon>Eucarida</taxon>
        <taxon>Decapoda</taxon>
        <taxon>Pleocyemata</taxon>
        <taxon>Brachyura</taxon>
        <taxon>Eubrachyura</taxon>
        <taxon>Portunoidea</taxon>
        <taxon>Portunidae</taxon>
        <taxon>Portuninae</taxon>
        <taxon>Portunus</taxon>
    </lineage>
</organism>
<dbReference type="AlphaFoldDB" id="A0A5B7H3L3"/>
<gene>
    <name evidence="2" type="ORF">E2C01_058387</name>
</gene>
<keyword evidence="3" id="KW-1185">Reference proteome</keyword>
<comment type="caution">
    <text evidence="2">The sequence shown here is derived from an EMBL/GenBank/DDBJ whole genome shotgun (WGS) entry which is preliminary data.</text>
</comment>
<keyword evidence="1" id="KW-0812">Transmembrane</keyword>
<dbReference type="EMBL" id="VSRR010021870">
    <property type="protein sequence ID" value="MPC64275.1"/>
    <property type="molecule type" value="Genomic_DNA"/>
</dbReference>
<keyword evidence="1" id="KW-0472">Membrane</keyword>
<evidence type="ECO:0000313" key="2">
    <source>
        <dbReference type="EMBL" id="MPC64275.1"/>
    </source>
</evidence>
<protein>
    <submittedName>
        <fullName evidence="2">Uncharacterized protein</fullName>
    </submittedName>
</protein>
<dbReference type="Proteomes" id="UP000324222">
    <property type="component" value="Unassembled WGS sequence"/>
</dbReference>
<name>A0A5B7H3L3_PORTR</name>
<feature type="transmembrane region" description="Helical" evidence="1">
    <location>
        <begin position="18"/>
        <end position="37"/>
    </location>
</feature>
<proteinExistence type="predicted"/>
<feature type="transmembrane region" description="Helical" evidence="1">
    <location>
        <begin position="110"/>
        <end position="136"/>
    </location>
</feature>
<evidence type="ECO:0000256" key="1">
    <source>
        <dbReference type="SAM" id="Phobius"/>
    </source>
</evidence>
<accession>A0A5B7H3L3</accession>
<sequence>MIINKANVYLKTDNIERIYILLIATWVVSNLVCLLVLHRSLEVQQLMAKTRLLQQTADRLDGTFGVKLLSLFLNVHCMPCRAPSIRQLFIGGNNRLARFKQCVDNHVREMFYLVAVAGLLMAGLLVAGILVAFFAVCVVARCRAIPVTQRMNETQMADCDRLKPYRCTWCPDTHCCPCCPEYPRLNPSCRSCPRSTCCRCCPAPGCSCCTNPDCCNSLGCICPESHCCVTWGCLHHTRTNPSTAQNCPSRVASASNY</sequence>
<evidence type="ECO:0000313" key="3">
    <source>
        <dbReference type="Proteomes" id="UP000324222"/>
    </source>
</evidence>
<reference evidence="2 3" key="1">
    <citation type="submission" date="2019-05" db="EMBL/GenBank/DDBJ databases">
        <title>Another draft genome of Portunus trituberculatus and its Hox gene families provides insights of decapod evolution.</title>
        <authorList>
            <person name="Jeong J.-H."/>
            <person name="Song I."/>
            <person name="Kim S."/>
            <person name="Choi T."/>
            <person name="Kim D."/>
            <person name="Ryu S."/>
            <person name="Kim W."/>
        </authorList>
    </citation>
    <scope>NUCLEOTIDE SEQUENCE [LARGE SCALE GENOMIC DNA]</scope>
    <source>
        <tissue evidence="2">Muscle</tissue>
    </source>
</reference>
<keyword evidence="1" id="KW-1133">Transmembrane helix</keyword>